<dbReference type="InterPro" id="IPR008928">
    <property type="entry name" value="6-hairpin_glycosidase_sf"/>
</dbReference>
<dbReference type="InterPro" id="IPR024705">
    <property type="entry name" value="Ssp411"/>
</dbReference>
<dbReference type="PIRSF" id="PIRSF006402">
    <property type="entry name" value="UCP006402_thioredoxin"/>
    <property type="match status" value="1"/>
</dbReference>
<comment type="caution">
    <text evidence="2">The sequence shown here is derived from an EMBL/GenBank/DDBJ whole genome shotgun (WGS) entry which is preliminary data.</text>
</comment>
<dbReference type="InterPro" id="IPR036249">
    <property type="entry name" value="Thioredoxin-like_sf"/>
</dbReference>
<dbReference type="RefSeq" id="WP_251739986.1">
    <property type="nucleotide sequence ID" value="NZ_JBHUOJ010000037.1"/>
</dbReference>
<keyword evidence="3" id="KW-1185">Reference proteome</keyword>
<dbReference type="EMBL" id="JBHUOJ010000037">
    <property type="protein sequence ID" value="MFD2834840.1"/>
    <property type="molecule type" value="Genomic_DNA"/>
</dbReference>
<dbReference type="SUPFAM" id="SSF52833">
    <property type="entry name" value="Thioredoxin-like"/>
    <property type="match status" value="1"/>
</dbReference>
<dbReference type="InterPro" id="IPR004879">
    <property type="entry name" value="Ssp411-like_TRX"/>
</dbReference>
<organism evidence="2 3">
    <name type="scientific">Christiangramia antarctica</name>
    <dbReference type="NCBI Taxonomy" id="2058158"/>
    <lineage>
        <taxon>Bacteria</taxon>
        <taxon>Pseudomonadati</taxon>
        <taxon>Bacteroidota</taxon>
        <taxon>Flavobacteriia</taxon>
        <taxon>Flavobacteriales</taxon>
        <taxon>Flavobacteriaceae</taxon>
        <taxon>Christiangramia</taxon>
    </lineage>
</organism>
<dbReference type="SUPFAM" id="SSF48208">
    <property type="entry name" value="Six-hairpin glycosidases"/>
    <property type="match status" value="1"/>
</dbReference>
<dbReference type="Gene3D" id="1.50.10.20">
    <property type="match status" value="1"/>
</dbReference>
<protein>
    <submittedName>
        <fullName evidence="2">Thioredoxin domain-containing protein</fullName>
    </submittedName>
</protein>
<dbReference type="CDD" id="cd02955">
    <property type="entry name" value="SSP411"/>
    <property type="match status" value="1"/>
</dbReference>
<proteinExistence type="predicted"/>
<evidence type="ECO:0000259" key="1">
    <source>
        <dbReference type="Pfam" id="PF03190"/>
    </source>
</evidence>
<evidence type="ECO:0000313" key="2">
    <source>
        <dbReference type="EMBL" id="MFD2834840.1"/>
    </source>
</evidence>
<accession>A0ABW5X8D8</accession>
<sequence length="680" mass="78959">MNSEKFTNQLIHETSPYLLQHAHNPVDWHPWTNETLEKAEKENKLILISIGYSACHWCHVMEHESFEHEEVAKIMNENYLCIKVDREERPDVDQVYMTAVQIMTGTGGWPLNIVALPDGRPVWGGTYFKKGHWMDALGQISALYKNDPEQLIEYARQLEEGIQSANIIPAPSEDQIFEKKYLENILEKWQNTFDEEHGGYKRAPKFMMPTNYEFLLRYAYQDKDEKLLEFCFHTLNKISWGGVYDPVAGGFSRYSVDVKWHVPHFEKMLYDNAQLVQLYSKAYKINKNAWYKSVVYGTLKFIQNELSDGSGAFYTALDADSLNAKGEKEEGAFYAWTESELKDILSSDFNLFAKLYNINSFGRWEHDNFVLIRNMSFEEFAKNEQIELSQLLKQNAKWLHLLKTAREKRDRPGIDDKSLTSWNAMMLNGFCEAFKAFQEKEFLVIAEKNADFILKNLLQENGRLFHTHKNGQSKINAYLEDYAFVIEAFITLFEITTDEKYLDFAVKMLEIVHEDFPAKDSEFFNFNSSQDRALITKPVETEDNVIPASNSVMAKNLFKLGKILNNQVYVDKAEAMLKAVFPKIAHYPQAYSNWLDLMLNFIYPFKEVAILGANAKKKNSFFQQKYIPQAVVVASEERSKIGILKDRFSDDKDLIYICEHGKCQLPLSSEEEAMELLKKV</sequence>
<dbReference type="Proteomes" id="UP001597438">
    <property type="component" value="Unassembled WGS sequence"/>
</dbReference>
<feature type="domain" description="Spermatogenesis-associated protein 20-like TRX" evidence="1">
    <location>
        <begin position="7"/>
        <end position="161"/>
    </location>
</feature>
<dbReference type="PANTHER" id="PTHR42899">
    <property type="entry name" value="SPERMATOGENESIS-ASSOCIATED PROTEIN 20"/>
    <property type="match status" value="1"/>
</dbReference>
<name>A0ABW5X8D8_9FLAO</name>
<dbReference type="Gene3D" id="3.40.30.10">
    <property type="entry name" value="Glutaredoxin"/>
    <property type="match status" value="1"/>
</dbReference>
<dbReference type="Pfam" id="PF03190">
    <property type="entry name" value="Thioredox_DsbH"/>
    <property type="match status" value="1"/>
</dbReference>
<evidence type="ECO:0000313" key="3">
    <source>
        <dbReference type="Proteomes" id="UP001597438"/>
    </source>
</evidence>
<gene>
    <name evidence="2" type="ORF">ACFSYS_16230</name>
</gene>
<reference evidence="3" key="1">
    <citation type="journal article" date="2019" name="Int. J. Syst. Evol. Microbiol.">
        <title>The Global Catalogue of Microorganisms (GCM) 10K type strain sequencing project: providing services to taxonomists for standard genome sequencing and annotation.</title>
        <authorList>
            <consortium name="The Broad Institute Genomics Platform"/>
            <consortium name="The Broad Institute Genome Sequencing Center for Infectious Disease"/>
            <person name="Wu L."/>
            <person name="Ma J."/>
        </authorList>
    </citation>
    <scope>NUCLEOTIDE SEQUENCE [LARGE SCALE GENOMIC DNA]</scope>
    <source>
        <strain evidence="3">KCTC 52925</strain>
    </source>
</reference>
<dbReference type="PANTHER" id="PTHR42899:SF1">
    <property type="entry name" value="SPERMATOGENESIS-ASSOCIATED PROTEIN 20"/>
    <property type="match status" value="1"/>
</dbReference>